<dbReference type="EMBL" id="CM004391">
    <property type="protein sequence ID" value="OAY50823.1"/>
    <property type="molecule type" value="Genomic_DNA"/>
</dbReference>
<evidence type="ECO:0000313" key="1">
    <source>
        <dbReference type="EMBL" id="OAY50823.1"/>
    </source>
</evidence>
<dbReference type="AlphaFoldDB" id="A0A2C9VZ50"/>
<name>A0A2C9VZ50_MANES</name>
<reference evidence="1" key="1">
    <citation type="submission" date="2016-02" db="EMBL/GenBank/DDBJ databases">
        <title>WGS assembly of Manihot esculenta.</title>
        <authorList>
            <person name="Bredeson J.V."/>
            <person name="Prochnik S.E."/>
            <person name="Lyons J.B."/>
            <person name="Schmutz J."/>
            <person name="Grimwood J."/>
            <person name="Vrebalov J."/>
            <person name="Bart R.S."/>
            <person name="Amuge T."/>
            <person name="Ferguson M.E."/>
            <person name="Green R."/>
            <person name="Putnam N."/>
            <person name="Stites J."/>
            <person name="Rounsley S."/>
            <person name="Rokhsar D.S."/>
        </authorList>
    </citation>
    <scope>NUCLEOTIDE SEQUENCE [LARGE SCALE GENOMIC DNA]</scope>
    <source>
        <tissue evidence="1">Leaf</tissue>
    </source>
</reference>
<protein>
    <submittedName>
        <fullName evidence="1">Uncharacterized protein</fullName>
    </submittedName>
</protein>
<proteinExistence type="predicted"/>
<accession>A0A2C9VZ50</accession>
<organism evidence="1">
    <name type="scientific">Manihot esculenta</name>
    <name type="common">Cassava</name>
    <name type="synonym">Jatropha manihot</name>
    <dbReference type="NCBI Taxonomy" id="3983"/>
    <lineage>
        <taxon>Eukaryota</taxon>
        <taxon>Viridiplantae</taxon>
        <taxon>Streptophyta</taxon>
        <taxon>Embryophyta</taxon>
        <taxon>Tracheophyta</taxon>
        <taxon>Spermatophyta</taxon>
        <taxon>Magnoliopsida</taxon>
        <taxon>eudicotyledons</taxon>
        <taxon>Gunneridae</taxon>
        <taxon>Pentapetalae</taxon>
        <taxon>rosids</taxon>
        <taxon>fabids</taxon>
        <taxon>Malpighiales</taxon>
        <taxon>Euphorbiaceae</taxon>
        <taxon>Crotonoideae</taxon>
        <taxon>Manihoteae</taxon>
        <taxon>Manihot</taxon>
    </lineage>
</organism>
<sequence length="43" mass="5387">MEHLRSLMKRKFTCKKFHIYSVLFEYFCEDRPFSRAKLSLWVD</sequence>
<gene>
    <name evidence="1" type="ORF">MANES_05G165000</name>
</gene>